<dbReference type="PANTHER" id="PTHR11017:SF570">
    <property type="entry name" value="DISEASE RESISTANCE PROTEIN (TIR-NBS CLASS)-RELATED"/>
    <property type="match status" value="1"/>
</dbReference>
<dbReference type="PANTHER" id="PTHR11017">
    <property type="entry name" value="LEUCINE-RICH REPEAT-CONTAINING PROTEIN"/>
    <property type="match status" value="1"/>
</dbReference>
<dbReference type="SMART" id="SM00255">
    <property type="entry name" value="TIR"/>
    <property type="match status" value="1"/>
</dbReference>
<dbReference type="GO" id="GO:0043531">
    <property type="term" value="F:ADP binding"/>
    <property type="evidence" value="ECO:0007669"/>
    <property type="project" value="InterPro"/>
</dbReference>
<dbReference type="Gene3D" id="3.80.10.10">
    <property type="entry name" value="Ribonuclease Inhibitor"/>
    <property type="match status" value="1"/>
</dbReference>
<sequence>MGYEVFISFRGPDTRSSITSYLYDRLTNIGIDTFRDDEEIRKGREIWPEIREAIRGSKISIPIFSKNYAWSTWCLDEAAEMVDCAKSRSQIILPIFYKIPPAQVKKQTESFEEAFKKHADKVDPETIRKWRDALESCALLGGYESNTIANGNEAALVRKVVFDVKRELKKAYLHVPDVLIQVEDDVQNVLSLLDCDSDSEDTGMVALFGLGGIGKTTLAKIVYNQLCDRFEACAFLGDVREKTERMGLPSLQMQLILQLKKERVNLINEDEGINFIQGNFRNDKVLILLDDISNKSQLEYLGGKSEYFGPGSRIIVTTRDPDILKGRKVYYHKVVGMPGDLGLRLFSKHAFGLDYPRAPFVDLSKEIVKTTGGLPLAIVTIASFLSEEEEDIWKSKLEALRKMPENEVVMKLMISYDALTPDQKQIFLDIACFFIGEDKDVAFCLWNDLKLNPALQVPVLQRKSLVNIFEDDDRIWMHQQLRDMGRAIVKRENDSQPERSIRLWKHRKPSGVLEWEMDEEHLRITLEPLQILTVTNSDLKQHPNLRYLHMKGVNISGDFNDCLVELRYLRWAEAPPKFTVTHLNPKNLVILDLSGSDIKSGWVGWKHFKGAAHSLKVLNLSKCSGLSKTPDLSIFPRLERLILVDCMSLTEIGSSIGHLSMLVSLNIEDNLALKLPKELSRLKNLRELMLHNSPFIFRVPVSGEFLQRVRFLSSPCCESSTTPMVLPEEGLRMPITFLRDYLLEEFPISLRRLQELRQDSPSYRQWSRRHPEEAKDDAIHVEELCQLQETGNHVPENPAPIRPPCRIAILEDHFLYFYCRSHPPPRPLMWALDAYTLLMRVSTRLAAAFAY</sequence>
<dbReference type="SUPFAM" id="SSF52200">
    <property type="entry name" value="Toll/Interleukin receptor TIR domain"/>
    <property type="match status" value="1"/>
</dbReference>
<dbReference type="InterPro" id="IPR035897">
    <property type="entry name" value="Toll_tir_struct_dom_sf"/>
</dbReference>
<dbReference type="InterPro" id="IPR042197">
    <property type="entry name" value="Apaf_helical"/>
</dbReference>
<dbReference type="InterPro" id="IPR058192">
    <property type="entry name" value="WHD_ROQ1-like"/>
</dbReference>
<keyword evidence="4" id="KW-0520">NAD</keyword>
<dbReference type="InterPro" id="IPR032675">
    <property type="entry name" value="LRR_dom_sf"/>
</dbReference>
<protein>
    <recommendedName>
        <fullName evidence="5">TIR domain-containing protein</fullName>
    </recommendedName>
</protein>
<dbReference type="InterPro" id="IPR036390">
    <property type="entry name" value="WH_DNA-bd_sf"/>
</dbReference>
<feature type="domain" description="TIR" evidence="5">
    <location>
        <begin position="1"/>
        <end position="168"/>
    </location>
</feature>
<evidence type="ECO:0000313" key="6">
    <source>
        <dbReference type="EMBL" id="PKI60811.1"/>
    </source>
</evidence>
<keyword evidence="2" id="KW-0677">Repeat</keyword>
<evidence type="ECO:0000256" key="4">
    <source>
        <dbReference type="ARBA" id="ARBA00023027"/>
    </source>
</evidence>
<dbReference type="InterPro" id="IPR002182">
    <property type="entry name" value="NB-ARC"/>
</dbReference>
<dbReference type="Proteomes" id="UP000233551">
    <property type="component" value="Unassembled WGS sequence"/>
</dbReference>
<dbReference type="Pfam" id="PF01582">
    <property type="entry name" value="TIR"/>
    <property type="match status" value="1"/>
</dbReference>
<dbReference type="PRINTS" id="PR00364">
    <property type="entry name" value="DISEASERSIST"/>
</dbReference>
<evidence type="ECO:0000256" key="1">
    <source>
        <dbReference type="ARBA" id="ARBA00022614"/>
    </source>
</evidence>
<reference evidence="6 7" key="1">
    <citation type="submission" date="2017-11" db="EMBL/GenBank/DDBJ databases">
        <title>De-novo sequencing of pomegranate (Punica granatum L.) genome.</title>
        <authorList>
            <person name="Akparov Z."/>
            <person name="Amiraslanov A."/>
            <person name="Hajiyeva S."/>
            <person name="Abbasov M."/>
            <person name="Kaur K."/>
            <person name="Hamwieh A."/>
            <person name="Solovyev V."/>
            <person name="Salamov A."/>
            <person name="Braich B."/>
            <person name="Kosarev P."/>
            <person name="Mahmoud A."/>
            <person name="Hajiyev E."/>
            <person name="Babayeva S."/>
            <person name="Izzatullayeva V."/>
            <person name="Mammadov A."/>
            <person name="Mammadov A."/>
            <person name="Sharifova S."/>
            <person name="Ojaghi J."/>
            <person name="Eynullazada K."/>
            <person name="Bayramov B."/>
            <person name="Abdulazimova A."/>
            <person name="Shahmuradov I."/>
        </authorList>
    </citation>
    <scope>NUCLEOTIDE SEQUENCE [LARGE SCALE GENOMIC DNA]</scope>
    <source>
        <strain evidence="7">cv. AG2017</strain>
        <tissue evidence="6">Leaf</tissue>
    </source>
</reference>
<evidence type="ECO:0000259" key="5">
    <source>
        <dbReference type="PROSITE" id="PS50104"/>
    </source>
</evidence>
<dbReference type="Gene3D" id="3.40.50.10140">
    <property type="entry name" value="Toll/interleukin-1 receptor homology (TIR) domain"/>
    <property type="match status" value="1"/>
</dbReference>
<proteinExistence type="predicted"/>
<dbReference type="SUPFAM" id="SSF46785">
    <property type="entry name" value="Winged helix' DNA-binding domain"/>
    <property type="match status" value="1"/>
</dbReference>
<dbReference type="EMBL" id="PGOL01001108">
    <property type="protein sequence ID" value="PKI60811.1"/>
    <property type="molecule type" value="Genomic_DNA"/>
</dbReference>
<dbReference type="PROSITE" id="PS50104">
    <property type="entry name" value="TIR"/>
    <property type="match status" value="1"/>
</dbReference>
<dbReference type="Gene3D" id="1.10.8.430">
    <property type="entry name" value="Helical domain of apoptotic protease-activating factors"/>
    <property type="match status" value="1"/>
</dbReference>
<dbReference type="STRING" id="22663.A0A2I0JWY9"/>
<dbReference type="Pfam" id="PF00931">
    <property type="entry name" value="NB-ARC"/>
    <property type="match status" value="1"/>
</dbReference>
<name>A0A2I0JWY9_PUNGR</name>
<organism evidence="6 7">
    <name type="scientific">Punica granatum</name>
    <name type="common">Pomegranate</name>
    <dbReference type="NCBI Taxonomy" id="22663"/>
    <lineage>
        <taxon>Eukaryota</taxon>
        <taxon>Viridiplantae</taxon>
        <taxon>Streptophyta</taxon>
        <taxon>Embryophyta</taxon>
        <taxon>Tracheophyta</taxon>
        <taxon>Spermatophyta</taxon>
        <taxon>Magnoliopsida</taxon>
        <taxon>eudicotyledons</taxon>
        <taxon>Gunneridae</taxon>
        <taxon>Pentapetalae</taxon>
        <taxon>rosids</taxon>
        <taxon>malvids</taxon>
        <taxon>Myrtales</taxon>
        <taxon>Lythraceae</taxon>
        <taxon>Punica</taxon>
    </lineage>
</organism>
<dbReference type="InterPro" id="IPR044974">
    <property type="entry name" value="Disease_R_plants"/>
</dbReference>
<dbReference type="Pfam" id="PF23282">
    <property type="entry name" value="WHD_ROQ1"/>
    <property type="match status" value="1"/>
</dbReference>
<keyword evidence="3" id="KW-0611">Plant defense</keyword>
<evidence type="ECO:0000256" key="2">
    <source>
        <dbReference type="ARBA" id="ARBA00022737"/>
    </source>
</evidence>
<dbReference type="AlphaFoldDB" id="A0A2I0JWY9"/>
<evidence type="ECO:0000256" key="3">
    <source>
        <dbReference type="ARBA" id="ARBA00022821"/>
    </source>
</evidence>
<dbReference type="InterPro" id="IPR000157">
    <property type="entry name" value="TIR_dom"/>
</dbReference>
<dbReference type="SUPFAM" id="SSF52058">
    <property type="entry name" value="L domain-like"/>
    <property type="match status" value="1"/>
</dbReference>
<comment type="caution">
    <text evidence="6">The sequence shown here is derived from an EMBL/GenBank/DDBJ whole genome shotgun (WGS) entry which is preliminary data.</text>
</comment>
<gene>
    <name evidence="6" type="ORF">CRG98_018800</name>
</gene>
<keyword evidence="1" id="KW-0433">Leucine-rich repeat</keyword>
<accession>A0A2I0JWY9</accession>
<dbReference type="GO" id="GO:0006952">
    <property type="term" value="P:defense response"/>
    <property type="evidence" value="ECO:0007669"/>
    <property type="project" value="UniProtKB-KW"/>
</dbReference>
<dbReference type="InterPro" id="IPR027417">
    <property type="entry name" value="P-loop_NTPase"/>
</dbReference>
<dbReference type="SUPFAM" id="SSF52540">
    <property type="entry name" value="P-loop containing nucleoside triphosphate hydrolases"/>
    <property type="match status" value="1"/>
</dbReference>
<dbReference type="GO" id="GO:0007165">
    <property type="term" value="P:signal transduction"/>
    <property type="evidence" value="ECO:0007669"/>
    <property type="project" value="InterPro"/>
</dbReference>
<dbReference type="Gene3D" id="3.40.50.300">
    <property type="entry name" value="P-loop containing nucleotide triphosphate hydrolases"/>
    <property type="match status" value="1"/>
</dbReference>
<evidence type="ECO:0000313" key="7">
    <source>
        <dbReference type="Proteomes" id="UP000233551"/>
    </source>
</evidence>
<dbReference type="FunFam" id="3.40.50.10140:FF:000007">
    <property type="entry name" value="Disease resistance protein (TIR-NBS-LRR class)"/>
    <property type="match status" value="1"/>
</dbReference>
<keyword evidence="7" id="KW-1185">Reference proteome</keyword>